<dbReference type="OrthoDB" id="3173919at2"/>
<dbReference type="Proteomes" id="UP000236654">
    <property type="component" value="Unassembled WGS sequence"/>
</dbReference>
<dbReference type="RefSeq" id="WP_101335723.1">
    <property type="nucleotide sequence ID" value="NZ_PJNI01000023.1"/>
</dbReference>
<dbReference type="Pfam" id="PF13630">
    <property type="entry name" value="SdpI"/>
    <property type="match status" value="1"/>
</dbReference>
<reference evidence="2 3" key="1">
    <citation type="submission" date="2017-12" db="EMBL/GenBank/DDBJ databases">
        <title>The draft genome sequence of Brumimicrobium saltpan LHR20.</title>
        <authorList>
            <person name="Do Z.-J."/>
            <person name="Luo H.-R."/>
        </authorList>
    </citation>
    <scope>NUCLEOTIDE SEQUENCE [LARGE SCALE GENOMIC DNA]</scope>
    <source>
        <strain evidence="2 3">LHR20</strain>
    </source>
</reference>
<dbReference type="AlphaFoldDB" id="A0A2I0QZ67"/>
<evidence type="ECO:0000256" key="1">
    <source>
        <dbReference type="SAM" id="Phobius"/>
    </source>
</evidence>
<keyword evidence="1" id="KW-0472">Membrane</keyword>
<feature type="transmembrane region" description="Helical" evidence="1">
    <location>
        <begin position="85"/>
        <end position="103"/>
    </location>
</feature>
<feature type="transmembrane region" description="Helical" evidence="1">
    <location>
        <begin position="6"/>
        <end position="26"/>
    </location>
</feature>
<feature type="transmembrane region" description="Helical" evidence="1">
    <location>
        <begin position="62"/>
        <end position="79"/>
    </location>
</feature>
<dbReference type="EMBL" id="PJNI01000023">
    <property type="protein sequence ID" value="PKR79599.1"/>
    <property type="molecule type" value="Genomic_DNA"/>
</dbReference>
<name>A0A2I0QZ67_9FLAO</name>
<evidence type="ECO:0008006" key="4">
    <source>
        <dbReference type="Google" id="ProtNLM"/>
    </source>
</evidence>
<gene>
    <name evidence="2" type="ORF">CW751_14370</name>
</gene>
<dbReference type="InterPro" id="IPR025962">
    <property type="entry name" value="SdpI/YhfL"/>
</dbReference>
<sequence length="116" mass="13055">MPFDNALFTIPILTGLIFVMVGIIMLKFPPKKINGLYGYRTSNSMKNKERWSFAQKYSAKEFIKLGFLLALSGLIGLFIHPSENIATFMGLGLMTTAVILLIVRVEKAIKERFGDH</sequence>
<evidence type="ECO:0000313" key="3">
    <source>
        <dbReference type="Proteomes" id="UP000236654"/>
    </source>
</evidence>
<keyword evidence="1" id="KW-1133">Transmembrane helix</keyword>
<evidence type="ECO:0000313" key="2">
    <source>
        <dbReference type="EMBL" id="PKR79599.1"/>
    </source>
</evidence>
<comment type="caution">
    <text evidence="2">The sequence shown here is derived from an EMBL/GenBank/DDBJ whole genome shotgun (WGS) entry which is preliminary data.</text>
</comment>
<organism evidence="2 3">
    <name type="scientific">Brumimicrobium salinarum</name>
    <dbReference type="NCBI Taxonomy" id="2058658"/>
    <lineage>
        <taxon>Bacteria</taxon>
        <taxon>Pseudomonadati</taxon>
        <taxon>Bacteroidota</taxon>
        <taxon>Flavobacteriia</taxon>
        <taxon>Flavobacteriales</taxon>
        <taxon>Crocinitomicaceae</taxon>
        <taxon>Brumimicrobium</taxon>
    </lineage>
</organism>
<keyword evidence="3" id="KW-1185">Reference proteome</keyword>
<protein>
    <recommendedName>
        <fullName evidence="4">SdpI/YhfL protein family</fullName>
    </recommendedName>
</protein>
<accession>A0A2I0QZ67</accession>
<keyword evidence="1" id="KW-0812">Transmembrane</keyword>
<proteinExistence type="predicted"/>